<sequence length="375" mass="38678">MIGWIAIGVTLLVVGAAGAAIAGLGQWAQRDALDPESFGAAGTRALAEVLRAQGVEVRVTRQRDEAVRLLGAERATLALADPAALSDEAVLALAAAAVDTVLLDPRSRTLDLLLHATRPAGEAPIDVVDPSCALPDARRAGPVVPGAVYTPGSAADAACYPVGDAYGLVVSDDGARRVSALDGRAMLANDRLADNGNAALGVNLLGRNPLVVWYVPTLADTDIADTDPSLGDLTPPWVSPVIVLALAAGLAAAIWRGRRFGPLVAERMPVTVRASETTEGRARLYAHSRDAGHAADQLRLAALPRLARLLGLSASASAGEIADAAAARIGADRGAVRGVLFDIVPEGDADLVALHTRLQELERAVARAARPERTP</sequence>
<dbReference type="Pfam" id="PF14258">
    <property type="entry name" value="DUF4350"/>
    <property type="match status" value="1"/>
</dbReference>
<feature type="domain" description="DUF4350" evidence="1">
    <location>
        <begin position="40"/>
        <end position="205"/>
    </location>
</feature>
<dbReference type="Proteomes" id="UP000502498">
    <property type="component" value="Chromosome"/>
</dbReference>
<organism evidence="2 3">
    <name type="scientific">Microbacterium hominis</name>
    <dbReference type="NCBI Taxonomy" id="162426"/>
    <lineage>
        <taxon>Bacteria</taxon>
        <taxon>Bacillati</taxon>
        <taxon>Actinomycetota</taxon>
        <taxon>Actinomycetes</taxon>
        <taxon>Micrococcales</taxon>
        <taxon>Microbacteriaceae</taxon>
        <taxon>Microbacterium</taxon>
    </lineage>
</organism>
<evidence type="ECO:0000313" key="2">
    <source>
        <dbReference type="EMBL" id="QKJ21224.1"/>
    </source>
</evidence>
<reference evidence="2 3" key="1">
    <citation type="submission" date="2020-05" db="EMBL/GenBank/DDBJ databases">
        <title>Strain PA2F3 complete genome.</title>
        <authorList>
            <person name="Kim Y.-S."/>
            <person name="Kim S.-J."/>
            <person name="Jung H.-k."/>
            <person name="Kim S.-E."/>
            <person name="Kim K.-H."/>
        </authorList>
    </citation>
    <scope>NUCLEOTIDE SEQUENCE [LARGE SCALE GENOMIC DNA]</scope>
    <source>
        <strain evidence="2 3">PA2F3</strain>
    </source>
</reference>
<accession>A0A7D4TTA8</accession>
<evidence type="ECO:0000313" key="3">
    <source>
        <dbReference type="Proteomes" id="UP000502498"/>
    </source>
</evidence>
<evidence type="ECO:0000259" key="1">
    <source>
        <dbReference type="Pfam" id="PF14258"/>
    </source>
</evidence>
<proteinExistence type="predicted"/>
<dbReference type="InterPro" id="IPR025646">
    <property type="entry name" value="DUF4350"/>
</dbReference>
<dbReference type="EMBL" id="CP054038">
    <property type="protein sequence ID" value="QKJ21224.1"/>
    <property type="molecule type" value="Genomic_DNA"/>
</dbReference>
<dbReference type="AlphaFoldDB" id="A0A7D4TTA8"/>
<protein>
    <submittedName>
        <fullName evidence="2">DUF4350 domain-containing protein</fullName>
    </submittedName>
</protein>
<name>A0A7D4TTA8_9MICO</name>
<gene>
    <name evidence="2" type="ORF">HQM25_11940</name>
</gene>